<dbReference type="InterPro" id="IPR003462">
    <property type="entry name" value="ODC_Mu_crystall"/>
</dbReference>
<dbReference type="AlphaFoldDB" id="A0A090YXK2"/>
<protein>
    <recommendedName>
        <fullName evidence="7">Delta(1)-pyrroline-2-carboxylate reductase</fullName>
        <ecNumber evidence="6">1.5.1.49</ecNumber>
    </recommendedName>
    <alternativeName>
        <fullName evidence="8">Proline ketimine reductase</fullName>
    </alternativeName>
</protein>
<evidence type="ECO:0000313" key="11">
    <source>
        <dbReference type="Proteomes" id="UP000029389"/>
    </source>
</evidence>
<dbReference type="Proteomes" id="UP000029389">
    <property type="component" value="Unassembled WGS sequence"/>
</dbReference>
<evidence type="ECO:0000256" key="5">
    <source>
        <dbReference type="ARBA" id="ARBA00052703"/>
    </source>
</evidence>
<dbReference type="FunFam" id="3.30.1780.10:FF:000002">
    <property type="entry name" value="Ornithine cyclodeaminase"/>
    <property type="match status" value="1"/>
</dbReference>
<dbReference type="SUPFAM" id="SSF51735">
    <property type="entry name" value="NAD(P)-binding Rossmann-fold domains"/>
    <property type="match status" value="1"/>
</dbReference>
<proteinExistence type="inferred from homology"/>
<keyword evidence="12" id="KW-1185">Reference proteome</keyword>
<dbReference type="EMBL" id="JMQC01000008">
    <property type="protein sequence ID" value="KFN02675.1"/>
    <property type="molecule type" value="Genomic_DNA"/>
</dbReference>
<dbReference type="RefSeq" id="WP_042982190.1">
    <property type="nucleotide sequence ID" value="NZ_JMQC01000008.1"/>
</dbReference>
<comment type="catalytic activity">
    <reaction evidence="4">
        <text>L-proline + NAD(+) = 1-pyrroline-2-carboxylate + NADH + H(+)</text>
        <dbReference type="Rhea" id="RHEA:20321"/>
        <dbReference type="ChEBI" id="CHEBI:15378"/>
        <dbReference type="ChEBI" id="CHEBI:39785"/>
        <dbReference type="ChEBI" id="CHEBI:57540"/>
        <dbReference type="ChEBI" id="CHEBI:57945"/>
        <dbReference type="ChEBI" id="CHEBI:60039"/>
        <dbReference type="EC" id="1.5.1.49"/>
    </reaction>
</comment>
<dbReference type="InterPro" id="IPR036291">
    <property type="entry name" value="NAD(P)-bd_dom_sf"/>
</dbReference>
<comment type="caution">
    <text evidence="9">The sequence shown here is derived from an EMBL/GenBank/DDBJ whole genome shotgun (WGS) entry which is preliminary data.</text>
</comment>
<dbReference type="PIRSF" id="PIRSF001439">
    <property type="entry name" value="CryM"/>
    <property type="match status" value="1"/>
</dbReference>
<reference evidence="9 11" key="1">
    <citation type="submission" date="2014-04" db="EMBL/GenBank/DDBJ databases">
        <authorList>
            <person name="Bishop-Lilly K.A."/>
            <person name="Broomall S.M."/>
            <person name="Chain P.S."/>
            <person name="Chertkov O."/>
            <person name="Coyne S.R."/>
            <person name="Daligault H.E."/>
            <person name="Davenport K.W."/>
            <person name="Erkkila T."/>
            <person name="Frey K.G."/>
            <person name="Gibbons H.S."/>
            <person name="Gu W."/>
            <person name="Jaissle J."/>
            <person name="Johnson S.L."/>
            <person name="Koroleva G.I."/>
            <person name="Ladner J.T."/>
            <person name="Lo C.-C."/>
            <person name="Minogue T.D."/>
            <person name="Munk C."/>
            <person name="Palacios G.F."/>
            <person name="Redden C.L."/>
            <person name="Rosenzweig C.N."/>
            <person name="Scholz M.B."/>
            <person name="Teshima H."/>
            <person name="Xu Y."/>
        </authorList>
    </citation>
    <scope>NUCLEOTIDE SEQUENCE [LARGE SCALE GENOMIC DNA]</scope>
    <source>
        <strain evidence="9 11">BHP</strain>
    </source>
</reference>
<dbReference type="PATRIC" id="fig|1405.8.peg.3505"/>
<name>A0A090YXK2_9BACI</name>
<evidence type="ECO:0000313" key="12">
    <source>
        <dbReference type="Proteomes" id="UP000264294"/>
    </source>
</evidence>
<evidence type="ECO:0000313" key="9">
    <source>
        <dbReference type="EMBL" id="KFN02675.1"/>
    </source>
</evidence>
<dbReference type="Gene3D" id="3.40.50.720">
    <property type="entry name" value="NAD(P)-binding Rossmann-like Domain"/>
    <property type="match status" value="1"/>
</dbReference>
<reference evidence="10 12" key="2">
    <citation type="submission" date="2018-08" db="EMBL/GenBank/DDBJ databases">
        <title>Bacillus clarus sp. nov. strain PS00077A.</title>
        <authorList>
            <person name="Mendez Acevedo M."/>
            <person name="Carroll L."/>
            <person name="Mukherjee M."/>
            <person name="Wiedmann M."/>
            <person name="Kovac J."/>
        </authorList>
    </citation>
    <scope>NUCLEOTIDE SEQUENCE [LARGE SCALE GENOMIC DNA]</scope>
    <source>
        <strain evidence="10 12">PS00077A</strain>
    </source>
</reference>
<evidence type="ECO:0000256" key="7">
    <source>
        <dbReference type="ARBA" id="ARBA00070669"/>
    </source>
</evidence>
<dbReference type="STRING" id="1405.B7492_05185"/>
<comment type="catalytic activity">
    <reaction evidence="5">
        <text>L-proline + NADP(+) = 1-pyrroline-2-carboxylate + NADPH + H(+)</text>
        <dbReference type="Rhea" id="RHEA:20317"/>
        <dbReference type="ChEBI" id="CHEBI:15378"/>
        <dbReference type="ChEBI" id="CHEBI:39785"/>
        <dbReference type="ChEBI" id="CHEBI:57783"/>
        <dbReference type="ChEBI" id="CHEBI:58349"/>
        <dbReference type="ChEBI" id="CHEBI:60039"/>
        <dbReference type="EC" id="1.5.1.49"/>
    </reaction>
</comment>
<dbReference type="NCBIfam" id="NF006379">
    <property type="entry name" value="PRK08618.1"/>
    <property type="match status" value="1"/>
</dbReference>
<evidence type="ECO:0000256" key="1">
    <source>
        <dbReference type="ARBA" id="ARBA00008903"/>
    </source>
</evidence>
<dbReference type="FunFam" id="3.40.50.720:FF:000311">
    <property type="entry name" value="Ornithine cyclodeaminase"/>
    <property type="match status" value="1"/>
</dbReference>
<evidence type="ECO:0000256" key="2">
    <source>
        <dbReference type="ARBA" id="ARBA00023002"/>
    </source>
</evidence>
<organism evidence="9 11">
    <name type="scientific">Bacillus clarus</name>
    <dbReference type="NCBI Taxonomy" id="2338372"/>
    <lineage>
        <taxon>Bacteria</taxon>
        <taxon>Bacillati</taxon>
        <taxon>Bacillota</taxon>
        <taxon>Bacilli</taxon>
        <taxon>Bacillales</taxon>
        <taxon>Bacillaceae</taxon>
        <taxon>Bacillus</taxon>
        <taxon>Bacillus cereus group</taxon>
    </lineage>
</organism>
<evidence type="ECO:0000256" key="3">
    <source>
        <dbReference type="ARBA" id="ARBA00023027"/>
    </source>
</evidence>
<keyword evidence="3" id="KW-0520">NAD</keyword>
<evidence type="ECO:0000256" key="4">
    <source>
        <dbReference type="ARBA" id="ARBA00050354"/>
    </source>
</evidence>
<comment type="similarity">
    <text evidence="1">Belongs to the ornithine cyclodeaminase/mu-crystallin family.</text>
</comment>
<dbReference type="PANTHER" id="PTHR13812:SF19">
    <property type="entry name" value="KETIMINE REDUCTASE MU-CRYSTALLIN"/>
    <property type="match status" value="1"/>
</dbReference>
<sequence length="325" mass="35317">MLVISANEQRNLVNMNEVIEYAALALQEFSAERTITPIRGSLPFANEQNTALIMPSVAEGLEALGVKIVTVAPHNKKIGKKTINGIVMLSDFQTGEPLALLEGSYLTMIRTGALSGVATKHLARHNAKTLCIIGTGEQAKGIAEAVFAVRDIEKVLLYNRTEEKAYAFAQHMQEKFNKPAYVYRDSNEALREAGIIVTTTNASTPVFSETLQKGVHVNAVGSFRPSMQELPSHAIANANKVVVESKEAALEETGDLLVPIKEGLFKTSNIHAELGQIISGEKASRENDEEITVFKSVGLAVVDIIVAKYLYEKAVEHGVGNKIQF</sequence>
<keyword evidence="2" id="KW-0560">Oxidoreductase</keyword>
<dbReference type="Proteomes" id="UP000264294">
    <property type="component" value="Unassembled WGS sequence"/>
</dbReference>
<dbReference type="EMBL" id="QVOD01000004">
    <property type="protein sequence ID" value="RFT67864.1"/>
    <property type="molecule type" value="Genomic_DNA"/>
</dbReference>
<accession>A0A090YXK2</accession>
<gene>
    <name evidence="10" type="ORF">D0U04_05205</name>
    <name evidence="9" type="ORF">DJ93_3415</name>
</gene>
<dbReference type="GO" id="GO:0016491">
    <property type="term" value="F:oxidoreductase activity"/>
    <property type="evidence" value="ECO:0007669"/>
    <property type="project" value="UniProtKB-KW"/>
</dbReference>
<evidence type="ECO:0000256" key="8">
    <source>
        <dbReference type="ARBA" id="ARBA00078572"/>
    </source>
</evidence>
<dbReference type="EC" id="1.5.1.49" evidence="6"/>
<dbReference type="GO" id="GO:0005737">
    <property type="term" value="C:cytoplasm"/>
    <property type="evidence" value="ECO:0007669"/>
    <property type="project" value="TreeGrafter"/>
</dbReference>
<evidence type="ECO:0000256" key="6">
    <source>
        <dbReference type="ARBA" id="ARBA00067080"/>
    </source>
</evidence>
<dbReference type="GO" id="GO:0019752">
    <property type="term" value="P:carboxylic acid metabolic process"/>
    <property type="evidence" value="ECO:0007669"/>
    <property type="project" value="UniProtKB-ARBA"/>
</dbReference>
<dbReference type="Pfam" id="PF02423">
    <property type="entry name" value="OCD_Mu_crystall"/>
    <property type="match status" value="1"/>
</dbReference>
<evidence type="ECO:0000313" key="10">
    <source>
        <dbReference type="EMBL" id="RFT67864.1"/>
    </source>
</evidence>
<dbReference type="InterPro" id="IPR023401">
    <property type="entry name" value="ODC_N"/>
</dbReference>
<dbReference type="Gene3D" id="3.30.1780.10">
    <property type="entry name" value="ornithine cyclodeaminase, domain 1"/>
    <property type="match status" value="1"/>
</dbReference>
<dbReference type="PANTHER" id="PTHR13812">
    <property type="entry name" value="KETIMINE REDUCTASE MU-CRYSTALLIN"/>
    <property type="match status" value="1"/>
</dbReference>